<dbReference type="RefSeq" id="WP_022551766.1">
    <property type="nucleotide sequence ID" value="NC_022528.1"/>
</dbReference>
<dbReference type="AlphaFoldDB" id="U4KH71"/>
<dbReference type="KEGG" id="vni:VIBNI_A3261"/>
<evidence type="ECO:0000313" key="1">
    <source>
        <dbReference type="EMBL" id="CCO59269.1"/>
    </source>
</evidence>
<sequence>MAYAPASLIFASSNKQFIAVFGFATMIGFHIQAPSLSVEFRISAIFIAQAIIAILMDSPVSKNL</sequence>
<proteinExistence type="predicted"/>
<dbReference type="EMBL" id="FO203526">
    <property type="protein sequence ID" value="CCO59269.1"/>
    <property type="molecule type" value="Genomic_DNA"/>
</dbReference>
<dbReference type="PATRIC" id="fig|1260221.3.peg.3100"/>
<evidence type="ECO:0000313" key="2">
    <source>
        <dbReference type="Proteomes" id="UP000016895"/>
    </source>
</evidence>
<organism evidence="1 2">
    <name type="scientific">Vibrio nigripulchritudo</name>
    <dbReference type="NCBI Taxonomy" id="28173"/>
    <lineage>
        <taxon>Bacteria</taxon>
        <taxon>Pseudomonadati</taxon>
        <taxon>Pseudomonadota</taxon>
        <taxon>Gammaproteobacteria</taxon>
        <taxon>Vibrionales</taxon>
        <taxon>Vibrionaceae</taxon>
        <taxon>Vibrio</taxon>
    </lineage>
</organism>
<accession>U4KH71</accession>
<protein>
    <submittedName>
        <fullName evidence="1">Uncharacterized protein</fullName>
    </submittedName>
</protein>
<dbReference type="Proteomes" id="UP000016895">
    <property type="component" value="Chromosome 1"/>
</dbReference>
<name>U4KH71_9VIBR</name>
<gene>
    <name evidence="1" type="ORF">VIBNI_A3261</name>
</gene>
<keyword evidence="2" id="KW-1185">Reference proteome</keyword>
<reference evidence="1 2" key="1">
    <citation type="journal article" date="2013" name="ISME J.">
        <title>Comparative genomics of pathogenic lineages of Vibrio nigripulchritudo identifies virulence-associated traits.</title>
        <authorList>
            <person name="Goudenege D."/>
            <person name="Labreuche Y."/>
            <person name="Krin E."/>
            <person name="Ansquer D."/>
            <person name="Mangenot S."/>
            <person name="Calteau A."/>
            <person name="Medigue C."/>
            <person name="Mazel D."/>
            <person name="Polz M.F."/>
            <person name="Le Roux F."/>
        </authorList>
    </citation>
    <scope>NUCLEOTIDE SEQUENCE [LARGE SCALE GENOMIC DNA]</scope>
    <source>
        <strain evidence="2">SnF1</strain>
    </source>
</reference>